<accession>A0A9P6U2V1</accession>
<dbReference type="GO" id="GO:0005815">
    <property type="term" value="C:microtubule organizing center"/>
    <property type="evidence" value="ECO:0007669"/>
    <property type="project" value="TreeGrafter"/>
</dbReference>
<dbReference type="GO" id="GO:0007131">
    <property type="term" value="P:reciprocal meiotic recombination"/>
    <property type="evidence" value="ECO:0007669"/>
    <property type="project" value="TreeGrafter"/>
</dbReference>
<dbReference type="EMBL" id="JAAAJB010000372">
    <property type="protein sequence ID" value="KAG0257193.1"/>
    <property type="molecule type" value="Genomic_DNA"/>
</dbReference>
<evidence type="ECO:0000256" key="3">
    <source>
        <dbReference type="SAM" id="MobiDB-lite"/>
    </source>
</evidence>
<dbReference type="GO" id="GO:0033063">
    <property type="term" value="C:Rad51B-Rad51C-Rad51D-XRCC2 complex"/>
    <property type="evidence" value="ECO:0007669"/>
    <property type="project" value="TreeGrafter"/>
</dbReference>
<evidence type="ECO:0000256" key="1">
    <source>
        <dbReference type="ARBA" id="ARBA00004123"/>
    </source>
</evidence>
<comment type="subcellular location">
    <subcellularLocation>
        <location evidence="1">Nucleus</location>
    </subcellularLocation>
</comment>
<protein>
    <submittedName>
        <fullName evidence="4">Uncharacterized protein</fullName>
    </submittedName>
</protein>
<dbReference type="InterPro" id="IPR051988">
    <property type="entry name" value="HRR_RAD51_Paralog"/>
</dbReference>
<dbReference type="GO" id="GO:0003697">
    <property type="term" value="F:single-stranded DNA binding"/>
    <property type="evidence" value="ECO:0007669"/>
    <property type="project" value="TreeGrafter"/>
</dbReference>
<dbReference type="Gene3D" id="3.40.50.300">
    <property type="entry name" value="P-loop containing nucleotide triphosphate hydrolases"/>
    <property type="match status" value="1"/>
</dbReference>
<evidence type="ECO:0000256" key="2">
    <source>
        <dbReference type="ARBA" id="ARBA00023242"/>
    </source>
</evidence>
<keyword evidence="5" id="KW-1185">Reference proteome</keyword>
<dbReference type="GO" id="GO:0042148">
    <property type="term" value="P:DNA strand invasion"/>
    <property type="evidence" value="ECO:0007669"/>
    <property type="project" value="TreeGrafter"/>
</dbReference>
<keyword evidence="2" id="KW-0539">Nucleus</keyword>
<dbReference type="GO" id="GO:0008094">
    <property type="term" value="F:ATP-dependent activity, acting on DNA"/>
    <property type="evidence" value="ECO:0007669"/>
    <property type="project" value="TreeGrafter"/>
</dbReference>
<reference evidence="4" key="1">
    <citation type="journal article" date="2020" name="Fungal Divers.">
        <title>Resolving the Mortierellaceae phylogeny through synthesis of multi-gene phylogenetics and phylogenomics.</title>
        <authorList>
            <person name="Vandepol N."/>
            <person name="Liber J."/>
            <person name="Desiro A."/>
            <person name="Na H."/>
            <person name="Kennedy M."/>
            <person name="Barry K."/>
            <person name="Grigoriev I.V."/>
            <person name="Miller A.N."/>
            <person name="O'Donnell K."/>
            <person name="Stajich J.E."/>
            <person name="Bonito G."/>
        </authorList>
    </citation>
    <scope>NUCLEOTIDE SEQUENCE</scope>
    <source>
        <strain evidence="4">BC1065</strain>
    </source>
</reference>
<feature type="compositionally biased region" description="Low complexity" evidence="3">
    <location>
        <begin position="117"/>
        <end position="135"/>
    </location>
</feature>
<comment type="caution">
    <text evidence="4">The sequence shown here is derived from an EMBL/GenBank/DDBJ whole genome shotgun (WGS) entry which is preliminary data.</text>
</comment>
<dbReference type="AlphaFoldDB" id="A0A9P6U2V1"/>
<dbReference type="PANTHER" id="PTHR46457">
    <property type="entry name" value="DNA REPAIR PROTEIN RAD51 HOMOLOG 4"/>
    <property type="match status" value="1"/>
</dbReference>
<dbReference type="GO" id="GO:0000724">
    <property type="term" value="P:double-strand break repair via homologous recombination"/>
    <property type="evidence" value="ECO:0007669"/>
    <property type="project" value="TreeGrafter"/>
</dbReference>
<dbReference type="PANTHER" id="PTHR46457:SF1">
    <property type="entry name" value="DNA REPAIR PROTEIN RAD51 HOMOLOG 4"/>
    <property type="match status" value="1"/>
</dbReference>
<sequence length="169" mass="18579">MSKLIQKPNGIGHSTMMHTMRELKRLAKSTHAAVLVTTLTVHVSAREESPSILTASQAKPGLGTSWHYATDMQVLISRLDTTNPPTADSHNNEDQSSSTDNRQKRQRISHQQEDDMAQSAGEAAAANGEASTTSTQVRDSTDYHSSVTRFAEISRSKHMKAGEWCLFNL</sequence>
<feature type="region of interest" description="Disordered" evidence="3">
    <location>
        <begin position="80"/>
        <end position="143"/>
    </location>
</feature>
<dbReference type="GO" id="GO:0000400">
    <property type="term" value="F:four-way junction DNA binding"/>
    <property type="evidence" value="ECO:0007669"/>
    <property type="project" value="TreeGrafter"/>
</dbReference>
<dbReference type="GO" id="GO:0005657">
    <property type="term" value="C:replication fork"/>
    <property type="evidence" value="ECO:0007669"/>
    <property type="project" value="TreeGrafter"/>
</dbReference>
<gene>
    <name evidence="4" type="ORF">DFQ27_005272</name>
</gene>
<dbReference type="Proteomes" id="UP000807716">
    <property type="component" value="Unassembled WGS sequence"/>
</dbReference>
<organism evidence="4 5">
    <name type="scientific">Actinomortierella ambigua</name>
    <dbReference type="NCBI Taxonomy" id="1343610"/>
    <lineage>
        <taxon>Eukaryota</taxon>
        <taxon>Fungi</taxon>
        <taxon>Fungi incertae sedis</taxon>
        <taxon>Mucoromycota</taxon>
        <taxon>Mortierellomycotina</taxon>
        <taxon>Mortierellomycetes</taxon>
        <taxon>Mortierellales</taxon>
        <taxon>Mortierellaceae</taxon>
        <taxon>Actinomortierella</taxon>
    </lineage>
</organism>
<dbReference type="GO" id="GO:0000723">
    <property type="term" value="P:telomere maintenance"/>
    <property type="evidence" value="ECO:0007669"/>
    <property type="project" value="TreeGrafter"/>
</dbReference>
<dbReference type="InterPro" id="IPR027417">
    <property type="entry name" value="P-loop_NTPase"/>
</dbReference>
<evidence type="ECO:0000313" key="5">
    <source>
        <dbReference type="Proteomes" id="UP000807716"/>
    </source>
</evidence>
<feature type="compositionally biased region" description="Polar residues" evidence="3">
    <location>
        <begin position="80"/>
        <end position="100"/>
    </location>
</feature>
<dbReference type="OrthoDB" id="336321at2759"/>
<proteinExistence type="predicted"/>
<evidence type="ECO:0000313" key="4">
    <source>
        <dbReference type="EMBL" id="KAG0257193.1"/>
    </source>
</evidence>
<name>A0A9P6U2V1_9FUNG</name>